<organism evidence="1 2">
    <name type="scientific">Stenotrophomonas maltophilia</name>
    <name type="common">Pseudomonas maltophilia</name>
    <name type="synonym">Xanthomonas maltophilia</name>
    <dbReference type="NCBI Taxonomy" id="40324"/>
    <lineage>
        <taxon>Bacteria</taxon>
        <taxon>Pseudomonadati</taxon>
        <taxon>Pseudomonadota</taxon>
        <taxon>Gammaproteobacteria</taxon>
        <taxon>Lysobacterales</taxon>
        <taxon>Lysobacteraceae</taxon>
        <taxon>Stenotrophomonas</taxon>
        <taxon>Stenotrophomonas maltophilia group</taxon>
    </lineage>
</organism>
<reference evidence="1 2" key="1">
    <citation type="submission" date="2018-12" db="EMBL/GenBank/DDBJ databases">
        <authorList>
            <person name="Kartti S."/>
            <person name="Manni A."/>
            <person name="Chemao El Fihri M.W."/>
            <person name="Laamarti M."/>
            <person name="Temsamani L."/>
            <person name="El Jamali J.E."/>
            <person name="Ouadghiri M."/>
            <person name="Ibrahimi A."/>
            <person name="Filati-Maltouf A."/>
        </authorList>
    </citation>
    <scope>NUCLEOTIDE SEQUENCE [LARGE SCALE GENOMIC DNA]</scope>
    <source>
        <strain evidence="1 2">MDMC339</strain>
    </source>
</reference>
<gene>
    <name evidence="1" type="ORF">EKL94_19080</name>
</gene>
<accession>A0A3S0HA55</accession>
<dbReference type="Proteomes" id="UP000271705">
    <property type="component" value="Unassembled WGS sequence"/>
</dbReference>
<name>A0A3S0HA55_STEMA</name>
<sequence length="105" mass="11909">MDHPDSWQPITQEELATLISRQLQDCSPIQRAIFDSLRVPFRAVRLHRLGMIERVWVVAQLPDGLLYYEDVEEGFEVGTPGEDGVLPGRGCSQLALTHILERLVI</sequence>
<dbReference type="RefSeq" id="WP_126930243.1">
    <property type="nucleotide sequence ID" value="NZ_RXLZ01000072.1"/>
</dbReference>
<comment type="caution">
    <text evidence="1">The sequence shown here is derived from an EMBL/GenBank/DDBJ whole genome shotgun (WGS) entry which is preliminary data.</text>
</comment>
<dbReference type="EMBL" id="RXLZ01000072">
    <property type="protein sequence ID" value="RTQ86081.1"/>
    <property type="molecule type" value="Genomic_DNA"/>
</dbReference>
<proteinExistence type="predicted"/>
<protein>
    <submittedName>
        <fullName evidence="1">Uncharacterized protein</fullName>
    </submittedName>
</protein>
<evidence type="ECO:0000313" key="1">
    <source>
        <dbReference type="EMBL" id="RTQ86081.1"/>
    </source>
</evidence>
<dbReference type="AlphaFoldDB" id="A0A3S0HA55"/>
<evidence type="ECO:0000313" key="2">
    <source>
        <dbReference type="Proteomes" id="UP000271705"/>
    </source>
</evidence>